<dbReference type="InterPro" id="IPR002913">
    <property type="entry name" value="START_lipid-bd_dom"/>
</dbReference>
<feature type="domain" description="START" evidence="5">
    <location>
        <begin position="274"/>
        <end position="467"/>
    </location>
</feature>
<evidence type="ECO:0000256" key="1">
    <source>
        <dbReference type="ARBA" id="ARBA00004141"/>
    </source>
</evidence>
<dbReference type="SUPFAM" id="SSF55961">
    <property type="entry name" value="Bet v1-like"/>
    <property type="match status" value="1"/>
</dbReference>
<keyword evidence="2 4" id="KW-0812">Transmembrane</keyword>
<dbReference type="InterPro" id="IPR019498">
    <property type="entry name" value="MENTAL"/>
</dbReference>
<dbReference type="EMBL" id="OV725080">
    <property type="protein sequence ID" value="CAH1398523.1"/>
    <property type="molecule type" value="Genomic_DNA"/>
</dbReference>
<dbReference type="GO" id="GO:0005765">
    <property type="term" value="C:lysosomal membrane"/>
    <property type="evidence" value="ECO:0007669"/>
    <property type="project" value="TreeGrafter"/>
</dbReference>
<organism evidence="7 8">
    <name type="scientific">Nezara viridula</name>
    <name type="common">Southern green stink bug</name>
    <name type="synonym">Cimex viridulus</name>
    <dbReference type="NCBI Taxonomy" id="85310"/>
    <lineage>
        <taxon>Eukaryota</taxon>
        <taxon>Metazoa</taxon>
        <taxon>Ecdysozoa</taxon>
        <taxon>Arthropoda</taxon>
        <taxon>Hexapoda</taxon>
        <taxon>Insecta</taxon>
        <taxon>Pterygota</taxon>
        <taxon>Neoptera</taxon>
        <taxon>Paraneoptera</taxon>
        <taxon>Hemiptera</taxon>
        <taxon>Heteroptera</taxon>
        <taxon>Panheteroptera</taxon>
        <taxon>Pentatomomorpha</taxon>
        <taxon>Pentatomoidea</taxon>
        <taxon>Pentatomidae</taxon>
        <taxon>Pentatominae</taxon>
        <taxon>Nezara</taxon>
    </lineage>
</organism>
<dbReference type="Proteomes" id="UP001152798">
    <property type="component" value="Chromosome 4"/>
</dbReference>
<dbReference type="GO" id="GO:0005789">
    <property type="term" value="C:endoplasmic reticulum membrane"/>
    <property type="evidence" value="ECO:0007669"/>
    <property type="project" value="TreeGrafter"/>
</dbReference>
<dbReference type="GO" id="GO:0031902">
    <property type="term" value="C:late endosome membrane"/>
    <property type="evidence" value="ECO:0007669"/>
    <property type="project" value="TreeGrafter"/>
</dbReference>
<dbReference type="Pfam" id="PF10457">
    <property type="entry name" value="MENTAL"/>
    <property type="match status" value="1"/>
</dbReference>
<evidence type="ECO:0000313" key="7">
    <source>
        <dbReference type="EMBL" id="CAH1398523.1"/>
    </source>
</evidence>
<dbReference type="Gene3D" id="3.30.530.20">
    <property type="match status" value="1"/>
</dbReference>
<feature type="transmembrane region" description="Helical" evidence="4">
    <location>
        <begin position="163"/>
        <end position="185"/>
    </location>
</feature>
<keyword evidence="4" id="KW-1133">Transmembrane helix</keyword>
<dbReference type="PRINTS" id="PR00978">
    <property type="entry name" value="STARPROTEIN"/>
</dbReference>
<dbReference type="AlphaFoldDB" id="A0A9P0HAR1"/>
<dbReference type="InterPro" id="IPR051869">
    <property type="entry name" value="STARD3"/>
</dbReference>
<dbReference type="PROSITE" id="PS51439">
    <property type="entry name" value="MENTAL"/>
    <property type="match status" value="1"/>
</dbReference>
<protein>
    <recommendedName>
        <fullName evidence="9">StAR-related lipid transfer protein 3</fullName>
    </recommendedName>
</protein>
<feature type="transmembrane region" description="Helical" evidence="4">
    <location>
        <begin position="65"/>
        <end position="93"/>
    </location>
</feature>
<evidence type="ECO:0000256" key="2">
    <source>
        <dbReference type="ARBA" id="ARBA00022692"/>
    </source>
</evidence>
<evidence type="ECO:0000256" key="3">
    <source>
        <dbReference type="ARBA" id="ARBA00023136"/>
    </source>
</evidence>
<feature type="domain" description="MENTAL" evidence="6">
    <location>
        <begin position="59"/>
        <end position="234"/>
    </location>
</feature>
<name>A0A9P0HAR1_NEZVI</name>
<dbReference type="PANTHER" id="PTHR46121">
    <property type="entry name" value="STEROIDOGENIC ACUTE REGULATORY PROTEIN-LIKE"/>
    <property type="match status" value="1"/>
</dbReference>
<dbReference type="GO" id="GO:0008289">
    <property type="term" value="F:lipid binding"/>
    <property type="evidence" value="ECO:0007669"/>
    <property type="project" value="InterPro"/>
</dbReference>
<dbReference type="InterPro" id="IPR023393">
    <property type="entry name" value="START-like_dom_sf"/>
</dbReference>
<evidence type="ECO:0000313" key="8">
    <source>
        <dbReference type="Proteomes" id="UP001152798"/>
    </source>
</evidence>
<dbReference type="GO" id="GO:0099044">
    <property type="term" value="P:vesicle tethering to endoplasmic reticulum"/>
    <property type="evidence" value="ECO:0007669"/>
    <property type="project" value="TreeGrafter"/>
</dbReference>
<dbReference type="Pfam" id="PF01852">
    <property type="entry name" value="START"/>
    <property type="match status" value="1"/>
</dbReference>
<dbReference type="OrthoDB" id="74575at2759"/>
<comment type="subcellular location">
    <subcellularLocation>
        <location evidence="1">Membrane</location>
        <topology evidence="1">Multi-pass membrane protein</topology>
    </subcellularLocation>
</comment>
<evidence type="ECO:0008006" key="9">
    <source>
        <dbReference type="Google" id="ProtNLM"/>
    </source>
</evidence>
<dbReference type="PROSITE" id="PS50848">
    <property type="entry name" value="START"/>
    <property type="match status" value="1"/>
</dbReference>
<reference evidence="7" key="1">
    <citation type="submission" date="2022-01" db="EMBL/GenBank/DDBJ databases">
        <authorList>
            <person name="King R."/>
        </authorList>
    </citation>
    <scope>NUCLEOTIDE SEQUENCE</scope>
</reference>
<keyword evidence="8" id="KW-1185">Reference proteome</keyword>
<evidence type="ECO:0000256" key="4">
    <source>
        <dbReference type="SAM" id="Phobius"/>
    </source>
</evidence>
<evidence type="ECO:0000259" key="5">
    <source>
        <dbReference type="PROSITE" id="PS50848"/>
    </source>
</evidence>
<proteinExistence type="predicted"/>
<dbReference type="GO" id="GO:0140284">
    <property type="term" value="C:endoplasmic reticulum-endosome membrane contact site"/>
    <property type="evidence" value="ECO:0007669"/>
    <property type="project" value="TreeGrafter"/>
</dbReference>
<keyword evidence="3 4" id="KW-0472">Membrane</keyword>
<sequence>MTEHSIPETREGFLPGPYLSQGIFNNGLTYNCGVHSAFCTTCHAMSEDVARGIQVNGRMSAVRRFFCLFVTFDVLLTSLIWLICLVLAGNFNFTDAFYREIVHYSIKTSLSDVVMASLARFIILLFFYGLLHIDHWIIVAITTVGTCCFSVEKVYIYDWTQSQQVLSVLLILSSFILSWAEGWLLDIKVIPQERSAQQFLTTNPTTPDERTPLIRSFLHNHAQFDVMSDSVAGTFYSPVESPAGSDDESDRPDKKKEQADFAAYVKIRSNEIFEEAWSILNNDKWTVETTSPSGDVIYIQKLAKGEKIFRLIGVVEAPISLLIDILYHQVNEVPLWNPTVKESKFLQKYDENVDVIYQLSAEAAKGLVSSREFILLRNLVQKNGYHIIATCSVKHPSLQSRPNVIRAENGSGCWALKQVAAFETEVRWLLNTNIRGWLPQSAVESALLTAMSENMANIRRRALELRGV</sequence>
<accession>A0A9P0HAR1</accession>
<dbReference type="SMART" id="SM00234">
    <property type="entry name" value="START"/>
    <property type="match status" value="1"/>
</dbReference>
<dbReference type="PANTHER" id="PTHR46121:SF4">
    <property type="entry name" value="STEROIDOGENIC ACUTE REGULATORY PROTEIN-LIKE"/>
    <property type="match status" value="1"/>
</dbReference>
<gene>
    <name evidence="7" type="ORF">NEZAVI_LOCUS8152</name>
</gene>
<evidence type="ECO:0000259" key="6">
    <source>
        <dbReference type="PROSITE" id="PS51439"/>
    </source>
</evidence>
<dbReference type="InterPro" id="IPR000799">
    <property type="entry name" value="StAR-like"/>
</dbReference>